<gene>
    <name evidence="1" type="ORF">DUNSADRAFT_8599</name>
</gene>
<reference evidence="1" key="1">
    <citation type="submission" date="2017-08" db="EMBL/GenBank/DDBJ databases">
        <authorList>
            <person name="Polle J.E."/>
            <person name="Barry K."/>
            <person name="Cushman J."/>
            <person name="Schmutz J."/>
            <person name="Tran D."/>
            <person name="Hathwaick L.T."/>
            <person name="Yim W.C."/>
            <person name="Jenkins J."/>
            <person name="Mckie-Krisberg Z.M."/>
            <person name="Prochnik S."/>
            <person name="Lindquist E."/>
            <person name="Dockter R.B."/>
            <person name="Adam C."/>
            <person name="Molina H."/>
            <person name="Bunkerborg J."/>
            <person name="Jin E."/>
            <person name="Buchheim M."/>
            <person name="Magnuson J."/>
        </authorList>
    </citation>
    <scope>NUCLEOTIDE SEQUENCE</scope>
    <source>
        <strain evidence="1">CCAP 19/18</strain>
    </source>
</reference>
<protein>
    <recommendedName>
        <fullName evidence="3">Encoded protein</fullName>
    </recommendedName>
</protein>
<evidence type="ECO:0000313" key="2">
    <source>
        <dbReference type="Proteomes" id="UP000815325"/>
    </source>
</evidence>
<name>A0ABQ7H5R0_DUNSA</name>
<accession>A0ABQ7H5R0</accession>
<comment type="caution">
    <text evidence="1">The sequence shown here is derived from an EMBL/GenBank/DDBJ whole genome shotgun (WGS) entry which is preliminary data.</text>
</comment>
<dbReference type="EMBL" id="MU069466">
    <property type="protein sequence ID" value="KAF5842199.1"/>
    <property type="molecule type" value="Genomic_DNA"/>
</dbReference>
<organism evidence="1 2">
    <name type="scientific">Dunaliella salina</name>
    <name type="common">Green alga</name>
    <name type="synonym">Protococcus salinus</name>
    <dbReference type="NCBI Taxonomy" id="3046"/>
    <lineage>
        <taxon>Eukaryota</taxon>
        <taxon>Viridiplantae</taxon>
        <taxon>Chlorophyta</taxon>
        <taxon>core chlorophytes</taxon>
        <taxon>Chlorophyceae</taxon>
        <taxon>CS clade</taxon>
        <taxon>Chlamydomonadales</taxon>
        <taxon>Dunaliellaceae</taxon>
        <taxon>Dunaliella</taxon>
    </lineage>
</organism>
<sequence length="81" mass="9182">MLSQTLTRLVNDPLLILSFSSIRLLLSLKEGKGERPSLGLKLSLRPDRERQLSLDLSPLSEENKPRIAQPLRDCSLWEGKN</sequence>
<dbReference type="Proteomes" id="UP000815325">
    <property type="component" value="Unassembled WGS sequence"/>
</dbReference>
<evidence type="ECO:0000313" key="1">
    <source>
        <dbReference type="EMBL" id="KAF5842199.1"/>
    </source>
</evidence>
<keyword evidence="2" id="KW-1185">Reference proteome</keyword>
<proteinExistence type="predicted"/>
<evidence type="ECO:0008006" key="3">
    <source>
        <dbReference type="Google" id="ProtNLM"/>
    </source>
</evidence>